<accession>A0A9X7P6H2</accession>
<dbReference type="EMBL" id="PVXL01000040">
    <property type="protein sequence ID" value="PRR73508.1"/>
    <property type="molecule type" value="Genomic_DNA"/>
</dbReference>
<name>A0A9X7P6H2_9FIRM</name>
<gene>
    <name evidence="1" type="ORF">MOST_13560</name>
</gene>
<dbReference type="RefSeq" id="WP_054938131.1">
    <property type="nucleotide sequence ID" value="NZ_PVXL01000040.1"/>
</dbReference>
<protein>
    <recommendedName>
        <fullName evidence="3">Single cache domain-containing protein</fullName>
    </recommendedName>
</protein>
<reference evidence="1 2" key="1">
    <citation type="submission" date="2018-03" db="EMBL/GenBank/DDBJ databases">
        <title>Genome sequence of Moorella stamsii DSM 26217.</title>
        <authorList>
            <person name="Poehlein A."/>
            <person name="Daniel R."/>
        </authorList>
    </citation>
    <scope>NUCLEOTIDE SEQUENCE [LARGE SCALE GENOMIC DNA]</scope>
    <source>
        <strain evidence="2">DSM 26217</strain>
    </source>
</reference>
<evidence type="ECO:0000313" key="2">
    <source>
        <dbReference type="Proteomes" id="UP000239430"/>
    </source>
</evidence>
<dbReference type="AlphaFoldDB" id="A0A9X7P6H2"/>
<evidence type="ECO:0008006" key="3">
    <source>
        <dbReference type="Google" id="ProtNLM"/>
    </source>
</evidence>
<organism evidence="1 2">
    <name type="scientific">Neomoorella stamsii</name>
    <dbReference type="NCBI Taxonomy" id="1266720"/>
    <lineage>
        <taxon>Bacteria</taxon>
        <taxon>Bacillati</taxon>
        <taxon>Bacillota</taxon>
        <taxon>Clostridia</taxon>
        <taxon>Neomoorellales</taxon>
        <taxon>Neomoorellaceae</taxon>
        <taxon>Neomoorella</taxon>
    </lineage>
</organism>
<proteinExistence type="predicted"/>
<keyword evidence="2" id="KW-1185">Reference proteome</keyword>
<sequence>MRVFRAKIGGSFHHKVLFLVLTIILLMGLAMTVQTRVILAGSLSRQLDQRALTTAEAVAAQSTELILTGDLYALHQMLRDMQTSGEDIRYIFIQDNWGRVLSHTFVGGFPIDLLAYNPAVATKIENQKILATDEGLIHQATVPIMGGQLGVVRGGTAVYVDIPLPVAGRSGGDRNGTC</sequence>
<dbReference type="Proteomes" id="UP000239430">
    <property type="component" value="Unassembled WGS sequence"/>
</dbReference>
<comment type="caution">
    <text evidence="1">The sequence shown here is derived from an EMBL/GenBank/DDBJ whole genome shotgun (WGS) entry which is preliminary data.</text>
</comment>
<evidence type="ECO:0000313" key="1">
    <source>
        <dbReference type="EMBL" id="PRR73508.1"/>
    </source>
</evidence>